<reference evidence="1 2" key="1">
    <citation type="submission" date="2017-02" db="EMBL/GenBank/DDBJ databases">
        <authorList>
            <person name="Peterson S.W."/>
        </authorList>
    </citation>
    <scope>NUCLEOTIDE SEQUENCE [LARGE SCALE GENOMIC DNA]</scope>
    <source>
        <strain evidence="1 2">CIP104813</strain>
    </source>
</reference>
<evidence type="ECO:0000313" key="1">
    <source>
        <dbReference type="EMBL" id="SLM95568.1"/>
    </source>
</evidence>
<keyword evidence="2" id="KW-1185">Reference proteome</keyword>
<protein>
    <submittedName>
        <fullName evidence="1">Uncharacterized protein</fullName>
    </submittedName>
</protein>
<organism evidence="1 2">
    <name type="scientific">Brachybacterium nesterenkovii</name>
    <dbReference type="NCBI Taxonomy" id="47847"/>
    <lineage>
        <taxon>Bacteria</taxon>
        <taxon>Bacillati</taxon>
        <taxon>Actinomycetota</taxon>
        <taxon>Actinomycetes</taxon>
        <taxon>Micrococcales</taxon>
        <taxon>Dermabacteraceae</taxon>
        <taxon>Brachybacterium</taxon>
    </lineage>
</organism>
<sequence>MFQGADTEALRRTAGRMGQEAMRLDELVASLLATIDAVA</sequence>
<evidence type="ECO:0000313" key="2">
    <source>
        <dbReference type="Proteomes" id="UP000195981"/>
    </source>
</evidence>
<name>A0A1X6X8N1_9MICO</name>
<dbReference type="AlphaFoldDB" id="A0A1X6X8N1"/>
<gene>
    <name evidence="1" type="ORF">FM110_13000</name>
</gene>
<proteinExistence type="predicted"/>
<dbReference type="Proteomes" id="UP000195981">
    <property type="component" value="Unassembled WGS sequence"/>
</dbReference>
<accession>A0A1X6X8N1</accession>
<dbReference type="EMBL" id="FWFG01000112">
    <property type="protein sequence ID" value="SLM95568.1"/>
    <property type="molecule type" value="Genomic_DNA"/>
</dbReference>